<keyword evidence="1" id="KW-0812">Transmembrane</keyword>
<proteinExistence type="predicted"/>
<keyword evidence="3" id="KW-1185">Reference proteome</keyword>
<feature type="transmembrane region" description="Helical" evidence="1">
    <location>
        <begin position="35"/>
        <end position="53"/>
    </location>
</feature>
<name>A0A521CJ15_9SPHI</name>
<evidence type="ECO:0008006" key="4">
    <source>
        <dbReference type="Google" id="ProtNLM"/>
    </source>
</evidence>
<gene>
    <name evidence="2" type="ORF">SAMN06265350_104116</name>
</gene>
<organism evidence="2 3">
    <name type="scientific">Solitalea koreensis</name>
    <dbReference type="NCBI Taxonomy" id="543615"/>
    <lineage>
        <taxon>Bacteria</taxon>
        <taxon>Pseudomonadati</taxon>
        <taxon>Bacteroidota</taxon>
        <taxon>Sphingobacteriia</taxon>
        <taxon>Sphingobacteriales</taxon>
        <taxon>Sphingobacteriaceae</taxon>
        <taxon>Solitalea</taxon>
    </lineage>
</organism>
<accession>A0A521CJ15</accession>
<evidence type="ECO:0000313" key="3">
    <source>
        <dbReference type="Proteomes" id="UP000315971"/>
    </source>
</evidence>
<dbReference type="Gene3D" id="3.40.50.1110">
    <property type="entry name" value="SGNH hydrolase"/>
    <property type="match status" value="1"/>
</dbReference>
<evidence type="ECO:0000313" key="2">
    <source>
        <dbReference type="EMBL" id="SMO59424.1"/>
    </source>
</evidence>
<dbReference type="EMBL" id="FXSZ01000004">
    <property type="protein sequence ID" value="SMO59424.1"/>
    <property type="molecule type" value="Genomic_DNA"/>
</dbReference>
<evidence type="ECO:0000256" key="1">
    <source>
        <dbReference type="SAM" id="Phobius"/>
    </source>
</evidence>
<dbReference type="SUPFAM" id="SSF52266">
    <property type="entry name" value="SGNH hydrolase"/>
    <property type="match status" value="1"/>
</dbReference>
<dbReference type="AlphaFoldDB" id="A0A521CJ15"/>
<keyword evidence="1" id="KW-1133">Transmembrane helix</keyword>
<dbReference type="InterPro" id="IPR036514">
    <property type="entry name" value="SGNH_hydro_sf"/>
</dbReference>
<protein>
    <recommendedName>
        <fullName evidence="4">GDSL-like Lipase/Acylhydrolase family protein</fullName>
    </recommendedName>
</protein>
<dbReference type="Proteomes" id="UP000315971">
    <property type="component" value="Unassembled WGS sequence"/>
</dbReference>
<keyword evidence="1" id="KW-0472">Membrane</keyword>
<sequence>MEGNARLEKRICARLIKHSLPMKNLFKWKTIRDTLIIGLITYALIELVCFIFIEIKYVPAEKPSFTYIFYGKNWKPIFADINPIWGAWHEPGNIVSTKDCFNVSYRINSYGARDKERIKENGANRVIVLGDSFMEGYGVEENERVSNLLEKELKVEFLNFATTSMGPTQEYLLYKDLAKNFSHDKVLIGILPFNDFQDDDRDFSLKIDPKLYKPFWVGSYPDYKLTYSPLKLEDSESLDYKIKLATSFRGNLTEFLKSYTYWFNIYFYLKHVKPIVYLAKSNLPYSGYYDYTLKEFNKMKFSIENIKREAQGKEIYIFTIPVQSDLSRYAIENKVSKLGNELGAFCKNSGIHYLDLLPETYNDYGKDASKLYLSCDGHWNATGNKYTEKLLVKFLKK</sequence>
<dbReference type="GO" id="GO:0016788">
    <property type="term" value="F:hydrolase activity, acting on ester bonds"/>
    <property type="evidence" value="ECO:0007669"/>
    <property type="project" value="UniProtKB-ARBA"/>
</dbReference>
<reference evidence="2 3" key="1">
    <citation type="submission" date="2017-05" db="EMBL/GenBank/DDBJ databases">
        <authorList>
            <person name="Varghese N."/>
            <person name="Submissions S."/>
        </authorList>
    </citation>
    <scope>NUCLEOTIDE SEQUENCE [LARGE SCALE GENOMIC DNA]</scope>
    <source>
        <strain evidence="2 3">DSM 21342</strain>
    </source>
</reference>